<comment type="caution">
    <text evidence="1">The sequence shown here is derived from an EMBL/GenBank/DDBJ whole genome shotgun (WGS) entry which is preliminary data.</text>
</comment>
<reference evidence="1" key="1">
    <citation type="journal article" date="2021" name="PeerJ">
        <title>Extensive microbial diversity within the chicken gut microbiome revealed by metagenomics and culture.</title>
        <authorList>
            <person name="Gilroy R."/>
            <person name="Ravi A."/>
            <person name="Getino M."/>
            <person name="Pursley I."/>
            <person name="Horton D.L."/>
            <person name="Alikhan N.F."/>
            <person name="Baker D."/>
            <person name="Gharbi K."/>
            <person name="Hall N."/>
            <person name="Watson M."/>
            <person name="Adriaenssens E.M."/>
            <person name="Foster-Nyarko E."/>
            <person name="Jarju S."/>
            <person name="Secka A."/>
            <person name="Antonio M."/>
            <person name="Oren A."/>
            <person name="Chaudhuri R.R."/>
            <person name="La Ragione R."/>
            <person name="Hildebrand F."/>
            <person name="Pallen M.J."/>
        </authorList>
    </citation>
    <scope>NUCLEOTIDE SEQUENCE</scope>
    <source>
        <strain evidence="1">CHK32-1732</strain>
    </source>
</reference>
<dbReference type="Proteomes" id="UP000824190">
    <property type="component" value="Unassembled WGS sequence"/>
</dbReference>
<name>A0A9D1RML0_9CORY</name>
<proteinExistence type="predicted"/>
<organism evidence="1 2">
    <name type="scientific">Candidatus Corynebacterium avicola</name>
    <dbReference type="NCBI Taxonomy" id="2838527"/>
    <lineage>
        <taxon>Bacteria</taxon>
        <taxon>Bacillati</taxon>
        <taxon>Actinomycetota</taxon>
        <taxon>Actinomycetes</taxon>
        <taxon>Mycobacteriales</taxon>
        <taxon>Corynebacteriaceae</taxon>
        <taxon>Corynebacterium</taxon>
    </lineage>
</organism>
<reference evidence="1" key="2">
    <citation type="submission" date="2021-04" db="EMBL/GenBank/DDBJ databases">
        <authorList>
            <person name="Gilroy R."/>
        </authorList>
    </citation>
    <scope>NUCLEOTIDE SEQUENCE</scope>
    <source>
        <strain evidence="1">CHK32-1732</strain>
    </source>
</reference>
<protein>
    <submittedName>
        <fullName evidence="1">Lysine 6-monooxygenase</fullName>
    </submittedName>
</protein>
<sequence length="221" mass="23146">IAVISPLPTIFTRAEGPFENELYTDPTTWTDLDEAARRNVIARCDRGVFSTDVQSRLAGEDRISHIRGRVASVRRSGSVDAVGGLGGAGLGGTDGISGIEIRTDSGRTECVDLVVDARGNSPLWFTRMMDDRTVARMVAACSGAVTPSAVESGIGAGLALENMDPPLLLPTLSGFRQGPGLANLSCLGELSDRILAGLGAGDGTDPESLRHRASSVERILL</sequence>
<accession>A0A9D1RML0</accession>
<gene>
    <name evidence="1" type="ORF">H9870_03405</name>
</gene>
<dbReference type="Gene3D" id="3.50.50.60">
    <property type="entry name" value="FAD/NAD(P)-binding domain"/>
    <property type="match status" value="1"/>
</dbReference>
<evidence type="ECO:0000313" key="2">
    <source>
        <dbReference type="Proteomes" id="UP000824190"/>
    </source>
</evidence>
<dbReference type="AlphaFoldDB" id="A0A9D1RML0"/>
<evidence type="ECO:0000313" key="1">
    <source>
        <dbReference type="EMBL" id="HIW90694.1"/>
    </source>
</evidence>
<dbReference type="InterPro" id="IPR036188">
    <property type="entry name" value="FAD/NAD-bd_sf"/>
</dbReference>
<feature type="non-terminal residue" evidence="1">
    <location>
        <position position="1"/>
    </location>
</feature>
<dbReference type="EMBL" id="DXGC01000033">
    <property type="protein sequence ID" value="HIW90694.1"/>
    <property type="molecule type" value="Genomic_DNA"/>
</dbReference>